<accession>A0A6J4NN68</accession>
<evidence type="ECO:0000313" key="2">
    <source>
        <dbReference type="EMBL" id="CAA9392395.1"/>
    </source>
</evidence>
<proteinExistence type="predicted"/>
<dbReference type="AlphaFoldDB" id="A0A6J4NN68"/>
<gene>
    <name evidence="2" type="ORF">AVDCRST_MAG35-461</name>
</gene>
<dbReference type="InterPro" id="IPR050834">
    <property type="entry name" value="Glycosyltransf_2"/>
</dbReference>
<dbReference type="PANTHER" id="PTHR43685">
    <property type="entry name" value="GLYCOSYLTRANSFERASE"/>
    <property type="match status" value="1"/>
</dbReference>
<evidence type="ECO:0000259" key="1">
    <source>
        <dbReference type="Pfam" id="PF00535"/>
    </source>
</evidence>
<dbReference type="Gene3D" id="3.90.550.10">
    <property type="entry name" value="Spore Coat Polysaccharide Biosynthesis Protein SpsA, Chain A"/>
    <property type="match status" value="1"/>
</dbReference>
<dbReference type="EMBL" id="CADCUY010000096">
    <property type="protein sequence ID" value="CAA9392395.1"/>
    <property type="molecule type" value="Genomic_DNA"/>
</dbReference>
<dbReference type="SUPFAM" id="SSF53448">
    <property type="entry name" value="Nucleotide-diphospho-sugar transferases"/>
    <property type="match status" value="1"/>
</dbReference>
<dbReference type="Pfam" id="PF00535">
    <property type="entry name" value="Glycos_transf_2"/>
    <property type="match status" value="1"/>
</dbReference>
<sequence>MTGSPIVPTAPAVVPTAAGGTGPGVPTISVAIINRDYGRYLGGALESVLSQTHPAHEVVVVDDGSSDDSREVLAGFAGRVTSILTGRRGKGAATTTAVLACSGDVVALLDADDLALPERLARLAAAYAEQPGAQWVWHGLEHVEREGLRPVPHEPPSGFTPGPHDLRAALSRGRLPMATPATSALSWRAGFLRSLLPLPDAVRSQDNYLKALSMGLAPGYVLGEVLAQQGLHGANAYTTATGRHRRALAAQRGLDLAPALHDAGLTALHRRYAADVAVATAGGLRLTAQDRSVLGGQLRLA</sequence>
<protein>
    <recommendedName>
        <fullName evidence="1">Glycosyltransferase 2-like domain-containing protein</fullName>
    </recommendedName>
</protein>
<reference evidence="2" key="1">
    <citation type="submission" date="2020-02" db="EMBL/GenBank/DDBJ databases">
        <authorList>
            <person name="Meier V. D."/>
        </authorList>
    </citation>
    <scope>NUCLEOTIDE SEQUENCE</scope>
    <source>
        <strain evidence="2">AVDCRST_MAG35</strain>
    </source>
</reference>
<dbReference type="InterPro" id="IPR001173">
    <property type="entry name" value="Glyco_trans_2-like"/>
</dbReference>
<organism evidence="2">
    <name type="scientific">uncultured Quadrisphaera sp</name>
    <dbReference type="NCBI Taxonomy" id="904978"/>
    <lineage>
        <taxon>Bacteria</taxon>
        <taxon>Bacillati</taxon>
        <taxon>Actinomycetota</taxon>
        <taxon>Actinomycetes</taxon>
        <taxon>Kineosporiales</taxon>
        <taxon>Kineosporiaceae</taxon>
        <taxon>Quadrisphaera</taxon>
        <taxon>environmental samples</taxon>
    </lineage>
</organism>
<feature type="non-terminal residue" evidence="2">
    <location>
        <position position="301"/>
    </location>
</feature>
<dbReference type="PANTHER" id="PTHR43685:SF11">
    <property type="entry name" value="GLYCOSYLTRANSFERASE TAGX-RELATED"/>
    <property type="match status" value="1"/>
</dbReference>
<feature type="domain" description="Glycosyltransferase 2-like" evidence="1">
    <location>
        <begin position="29"/>
        <end position="179"/>
    </location>
</feature>
<name>A0A6J4NN68_9ACTN</name>
<dbReference type="CDD" id="cd00761">
    <property type="entry name" value="Glyco_tranf_GTA_type"/>
    <property type="match status" value="1"/>
</dbReference>
<dbReference type="InterPro" id="IPR029044">
    <property type="entry name" value="Nucleotide-diphossugar_trans"/>
</dbReference>